<organism evidence="1 2">
    <name type="scientific">Pisolithus microcarpus 441</name>
    <dbReference type="NCBI Taxonomy" id="765257"/>
    <lineage>
        <taxon>Eukaryota</taxon>
        <taxon>Fungi</taxon>
        <taxon>Dikarya</taxon>
        <taxon>Basidiomycota</taxon>
        <taxon>Agaricomycotina</taxon>
        <taxon>Agaricomycetes</taxon>
        <taxon>Agaricomycetidae</taxon>
        <taxon>Boletales</taxon>
        <taxon>Sclerodermatineae</taxon>
        <taxon>Pisolithaceae</taxon>
        <taxon>Pisolithus</taxon>
    </lineage>
</organism>
<gene>
    <name evidence="1" type="ORF">PISMIDRAFT_684645</name>
</gene>
<accession>A0A0C9YVS2</accession>
<evidence type="ECO:0000313" key="2">
    <source>
        <dbReference type="Proteomes" id="UP000054018"/>
    </source>
</evidence>
<dbReference type="AlphaFoldDB" id="A0A0C9YVS2"/>
<dbReference type="HOGENOM" id="CLU_2997295_0_0_1"/>
<proteinExistence type="predicted"/>
<reference evidence="2" key="2">
    <citation type="submission" date="2015-01" db="EMBL/GenBank/DDBJ databases">
        <title>Evolutionary Origins and Diversification of the Mycorrhizal Mutualists.</title>
        <authorList>
            <consortium name="DOE Joint Genome Institute"/>
            <consortium name="Mycorrhizal Genomics Consortium"/>
            <person name="Kohler A."/>
            <person name="Kuo A."/>
            <person name="Nagy L.G."/>
            <person name="Floudas D."/>
            <person name="Copeland A."/>
            <person name="Barry K.W."/>
            <person name="Cichocki N."/>
            <person name="Veneault-Fourrey C."/>
            <person name="LaButti K."/>
            <person name="Lindquist E.A."/>
            <person name="Lipzen A."/>
            <person name="Lundell T."/>
            <person name="Morin E."/>
            <person name="Murat C."/>
            <person name="Riley R."/>
            <person name="Ohm R."/>
            <person name="Sun H."/>
            <person name="Tunlid A."/>
            <person name="Henrissat B."/>
            <person name="Grigoriev I.V."/>
            <person name="Hibbett D.S."/>
            <person name="Martin F."/>
        </authorList>
    </citation>
    <scope>NUCLEOTIDE SEQUENCE [LARGE SCALE GENOMIC DNA]</scope>
    <source>
        <strain evidence="2">441</strain>
    </source>
</reference>
<sequence>MKTLPLRVVAENMTSQSVSDATVALVPSGVARSAPSLLKVTTLYRVLRDILHHEKVD</sequence>
<reference evidence="1 2" key="1">
    <citation type="submission" date="2014-04" db="EMBL/GenBank/DDBJ databases">
        <authorList>
            <consortium name="DOE Joint Genome Institute"/>
            <person name="Kuo A."/>
            <person name="Kohler A."/>
            <person name="Costa M.D."/>
            <person name="Nagy L.G."/>
            <person name="Floudas D."/>
            <person name="Copeland A."/>
            <person name="Barry K.W."/>
            <person name="Cichocki N."/>
            <person name="Veneault-Fourrey C."/>
            <person name="LaButti K."/>
            <person name="Lindquist E.A."/>
            <person name="Lipzen A."/>
            <person name="Lundell T."/>
            <person name="Morin E."/>
            <person name="Murat C."/>
            <person name="Sun H."/>
            <person name="Tunlid A."/>
            <person name="Henrissat B."/>
            <person name="Grigoriev I.V."/>
            <person name="Hibbett D.S."/>
            <person name="Martin F."/>
            <person name="Nordberg H.P."/>
            <person name="Cantor M.N."/>
            <person name="Hua S.X."/>
        </authorList>
    </citation>
    <scope>NUCLEOTIDE SEQUENCE [LARGE SCALE GENOMIC DNA]</scope>
    <source>
        <strain evidence="1 2">441</strain>
    </source>
</reference>
<protein>
    <submittedName>
        <fullName evidence="1">Uncharacterized protein</fullName>
    </submittedName>
</protein>
<name>A0A0C9YVS2_9AGAM</name>
<keyword evidence="2" id="KW-1185">Reference proteome</keyword>
<dbReference type="EMBL" id="KN833814">
    <property type="protein sequence ID" value="KIK18054.1"/>
    <property type="molecule type" value="Genomic_DNA"/>
</dbReference>
<dbReference type="Proteomes" id="UP000054018">
    <property type="component" value="Unassembled WGS sequence"/>
</dbReference>
<evidence type="ECO:0000313" key="1">
    <source>
        <dbReference type="EMBL" id="KIK18054.1"/>
    </source>
</evidence>